<organism evidence="4 5">
    <name type="scientific">Candidatus Harrisonbacteria bacterium CG10_big_fil_rev_8_21_14_0_10_49_15</name>
    <dbReference type="NCBI Taxonomy" id="1974587"/>
    <lineage>
        <taxon>Bacteria</taxon>
        <taxon>Candidatus Harrisoniibacteriota</taxon>
    </lineage>
</organism>
<dbReference type="EMBL" id="PFBD01000028">
    <property type="protein sequence ID" value="PIR86686.1"/>
    <property type="molecule type" value="Genomic_DNA"/>
</dbReference>
<evidence type="ECO:0000313" key="4">
    <source>
        <dbReference type="EMBL" id="PIR86686.1"/>
    </source>
</evidence>
<dbReference type="PROSITE" id="PS50110">
    <property type="entry name" value="RESPONSE_REGULATORY"/>
    <property type="match status" value="1"/>
</dbReference>
<name>A0A2H0ULX5_9BACT</name>
<protein>
    <recommendedName>
        <fullName evidence="3">Response regulatory domain-containing protein</fullName>
    </recommendedName>
</protein>
<dbReference type="SMART" id="SM00448">
    <property type="entry name" value="REC"/>
    <property type="match status" value="1"/>
</dbReference>
<dbReference type="AlphaFoldDB" id="A0A2H0ULX5"/>
<feature type="domain" description="Response regulatory" evidence="3">
    <location>
        <begin position="35"/>
        <end position="151"/>
    </location>
</feature>
<proteinExistence type="predicted"/>
<accession>A0A2H0ULX5</accession>
<comment type="caution">
    <text evidence="4">The sequence shown here is derived from an EMBL/GenBank/DDBJ whole genome shotgun (WGS) entry which is preliminary data.</text>
</comment>
<dbReference type="Pfam" id="PF00072">
    <property type="entry name" value="Response_reg"/>
    <property type="match status" value="1"/>
</dbReference>
<sequence length="154" mass="16803">MAQLDAPAGRQVSSKNPPRGGFLVYNRIMGKAKTKILLAEYDTFLASLLENELERAGFAVQVVHDGAQVLGQLRTERPDLLITNLILPGMLGFDILTEIKRDDLLRGLPVVVLSNLSQPSDVQKAKDVGAVAYCSKQDTTVESLVETIKEQIAN</sequence>
<dbReference type="Gene3D" id="3.40.50.2300">
    <property type="match status" value="1"/>
</dbReference>
<dbReference type="InterPro" id="IPR011006">
    <property type="entry name" value="CheY-like_superfamily"/>
</dbReference>
<dbReference type="GO" id="GO:0000160">
    <property type="term" value="P:phosphorelay signal transduction system"/>
    <property type="evidence" value="ECO:0007669"/>
    <property type="project" value="InterPro"/>
</dbReference>
<evidence type="ECO:0000259" key="3">
    <source>
        <dbReference type="PROSITE" id="PS50110"/>
    </source>
</evidence>
<dbReference type="InterPro" id="IPR001789">
    <property type="entry name" value="Sig_transdc_resp-reg_receiver"/>
</dbReference>
<dbReference type="SUPFAM" id="SSF52172">
    <property type="entry name" value="CheY-like"/>
    <property type="match status" value="1"/>
</dbReference>
<evidence type="ECO:0000256" key="1">
    <source>
        <dbReference type="ARBA" id="ARBA00022553"/>
    </source>
</evidence>
<gene>
    <name evidence="4" type="ORF">COU11_04215</name>
</gene>
<evidence type="ECO:0000313" key="5">
    <source>
        <dbReference type="Proteomes" id="UP000229526"/>
    </source>
</evidence>
<evidence type="ECO:0000256" key="2">
    <source>
        <dbReference type="PROSITE-ProRule" id="PRU00169"/>
    </source>
</evidence>
<dbReference type="Proteomes" id="UP000229526">
    <property type="component" value="Unassembled WGS sequence"/>
</dbReference>
<reference evidence="5" key="1">
    <citation type="submission" date="2017-09" db="EMBL/GenBank/DDBJ databases">
        <title>Depth-based differentiation of microbial function through sediment-hosted aquifers and enrichment of novel symbionts in the deep terrestrial subsurface.</title>
        <authorList>
            <person name="Probst A.J."/>
            <person name="Ladd B."/>
            <person name="Jarett J.K."/>
            <person name="Geller-Mcgrath D.E."/>
            <person name="Sieber C.M.K."/>
            <person name="Emerson J.B."/>
            <person name="Anantharaman K."/>
            <person name="Thomas B.C."/>
            <person name="Malmstrom R."/>
            <person name="Stieglmeier M."/>
            <person name="Klingl A."/>
            <person name="Woyke T."/>
            <person name="Ryan C.M."/>
            <person name="Banfield J.F."/>
        </authorList>
    </citation>
    <scope>NUCLEOTIDE SEQUENCE [LARGE SCALE GENOMIC DNA]</scope>
</reference>
<comment type="caution">
    <text evidence="2">Lacks conserved residue(s) required for the propagation of feature annotation.</text>
</comment>
<dbReference type="PANTHER" id="PTHR44591">
    <property type="entry name" value="STRESS RESPONSE REGULATOR PROTEIN 1"/>
    <property type="match status" value="1"/>
</dbReference>
<keyword evidence="1" id="KW-0597">Phosphoprotein</keyword>
<dbReference type="InterPro" id="IPR050595">
    <property type="entry name" value="Bact_response_regulator"/>
</dbReference>
<dbReference type="PANTHER" id="PTHR44591:SF3">
    <property type="entry name" value="RESPONSE REGULATORY DOMAIN-CONTAINING PROTEIN"/>
    <property type="match status" value="1"/>
</dbReference>